<evidence type="ECO:0000256" key="4">
    <source>
        <dbReference type="ARBA" id="ARBA00022833"/>
    </source>
</evidence>
<keyword evidence="7" id="KW-1185">Reference proteome</keyword>
<dbReference type="CDD" id="cd14447">
    <property type="entry name" value="SPX"/>
    <property type="match status" value="1"/>
</dbReference>
<dbReference type="EMBL" id="CAJVPL010001120">
    <property type="protein sequence ID" value="CAG8553759.1"/>
    <property type="molecule type" value="Genomic_DNA"/>
</dbReference>
<comment type="cofactor">
    <cofactor evidence="1">
        <name>Zn(2+)</name>
        <dbReference type="ChEBI" id="CHEBI:29105"/>
    </cofactor>
</comment>
<accession>A0A9N9B2X5</accession>
<dbReference type="SUPFAM" id="SSF53187">
    <property type="entry name" value="Zn-dependent exopeptidases"/>
    <property type="match status" value="1"/>
</dbReference>
<dbReference type="Pfam" id="PF24827">
    <property type="entry name" value="AstE_AspA_cat"/>
    <property type="match status" value="1"/>
</dbReference>
<comment type="caution">
    <text evidence="6">The sequence shown here is derived from an EMBL/GenBank/DDBJ whole genome shotgun (WGS) entry which is preliminary data.</text>
</comment>
<dbReference type="PANTHER" id="PTHR37326:SF1">
    <property type="entry name" value="BLL3975 PROTEIN"/>
    <property type="match status" value="1"/>
</dbReference>
<evidence type="ECO:0000256" key="3">
    <source>
        <dbReference type="ARBA" id="ARBA00022801"/>
    </source>
</evidence>
<reference evidence="6" key="1">
    <citation type="submission" date="2021-06" db="EMBL/GenBank/DDBJ databases">
        <authorList>
            <person name="Kallberg Y."/>
            <person name="Tangrot J."/>
            <person name="Rosling A."/>
        </authorList>
    </citation>
    <scope>NUCLEOTIDE SEQUENCE</scope>
    <source>
        <strain evidence="6">MT106</strain>
    </source>
</reference>
<keyword evidence="4" id="KW-0862">Zinc</keyword>
<evidence type="ECO:0000256" key="1">
    <source>
        <dbReference type="ARBA" id="ARBA00001947"/>
    </source>
</evidence>
<proteinExistence type="predicted"/>
<dbReference type="PANTHER" id="PTHR37326">
    <property type="entry name" value="BLL3975 PROTEIN"/>
    <property type="match status" value="1"/>
</dbReference>
<dbReference type="PROSITE" id="PS51382">
    <property type="entry name" value="SPX"/>
    <property type="match status" value="1"/>
</dbReference>
<sequence>MKFAKQLALRIIPTWSDYYLDYRTLKKYLKETASKYEANGCDPLFLKGLVEDFRQMLVVELEKVNTRYVTVEEESGFTLDKLNGKWNKGMSDEEYEIWGNNMHKLISTLESLKEFTQTNITGFQKILKKFDKYFYNTSTTEELKQLSTNIISSNQVLENSKTAQELHRPQSRHGKFLLPEPQHSLINKAVAPSRTSTMSPSNNLNRYTFTPIGKELWSLVTSYKFVVSESDETLLSKARQIWRKRVPLSPAASPLSQALSYLSVEETSIPTVTSLDLETLPHGQVSCLWVVLAEDGMSLPIKVPVMVAKGVKFGPIVGLVSSICIQTAALHGNELNGIPLIHRLISQELNPGNLHGIVVACPVTNVPGYLAGLRTFSDGTDLNRLMPGKQNGTTSQTYAYNLIDRIVSKFTHLLDLHTASKGRANSLYVRANMTNSRTQRMARLQNPHIIVHNTSPDGSLRGAAMERGIPAITVEIGDPSTFQKRFVKHALQGVTNILFNLKMIPGENLLPEDDPVICSKSYWIFCKRGVLPDVNTWVKKNEPIATLHSVFGNLVETYFAPEDGIVIGKEMDPVCQSGQRILHLGVVMDKFEAQVDDGHL</sequence>
<evidence type="ECO:0000313" key="6">
    <source>
        <dbReference type="EMBL" id="CAG8553759.1"/>
    </source>
</evidence>
<dbReference type="Pfam" id="PF03105">
    <property type="entry name" value="SPX"/>
    <property type="match status" value="1"/>
</dbReference>
<gene>
    <name evidence="6" type="ORF">AGERDE_LOCUS6802</name>
</gene>
<evidence type="ECO:0000256" key="2">
    <source>
        <dbReference type="ARBA" id="ARBA00022723"/>
    </source>
</evidence>
<dbReference type="AlphaFoldDB" id="A0A9N9B2X5"/>
<evidence type="ECO:0000259" key="5">
    <source>
        <dbReference type="PROSITE" id="PS51382"/>
    </source>
</evidence>
<dbReference type="InterPro" id="IPR055438">
    <property type="entry name" value="AstE_AspA_cat"/>
</dbReference>
<organism evidence="6 7">
    <name type="scientific">Ambispora gerdemannii</name>
    <dbReference type="NCBI Taxonomy" id="144530"/>
    <lineage>
        <taxon>Eukaryota</taxon>
        <taxon>Fungi</taxon>
        <taxon>Fungi incertae sedis</taxon>
        <taxon>Mucoromycota</taxon>
        <taxon>Glomeromycotina</taxon>
        <taxon>Glomeromycetes</taxon>
        <taxon>Archaeosporales</taxon>
        <taxon>Ambisporaceae</taxon>
        <taxon>Ambispora</taxon>
    </lineage>
</organism>
<feature type="domain" description="SPX" evidence="5">
    <location>
        <begin position="1"/>
        <end position="144"/>
    </location>
</feature>
<evidence type="ECO:0000313" key="7">
    <source>
        <dbReference type="Proteomes" id="UP000789831"/>
    </source>
</evidence>
<dbReference type="CDD" id="cd06251">
    <property type="entry name" value="M14_ASTE_ASPA-like"/>
    <property type="match status" value="1"/>
</dbReference>
<protein>
    <submittedName>
        <fullName evidence="6">5467_t:CDS:1</fullName>
    </submittedName>
</protein>
<dbReference type="Gene3D" id="3.40.630.10">
    <property type="entry name" value="Zn peptidases"/>
    <property type="match status" value="1"/>
</dbReference>
<keyword evidence="2" id="KW-0479">Metal-binding</keyword>
<dbReference type="OrthoDB" id="5588846at2759"/>
<dbReference type="InterPro" id="IPR004331">
    <property type="entry name" value="SPX_dom"/>
</dbReference>
<dbReference type="GO" id="GO:0016788">
    <property type="term" value="F:hydrolase activity, acting on ester bonds"/>
    <property type="evidence" value="ECO:0007669"/>
    <property type="project" value="InterPro"/>
</dbReference>
<name>A0A9N9B2X5_9GLOM</name>
<dbReference type="GO" id="GO:0046872">
    <property type="term" value="F:metal ion binding"/>
    <property type="evidence" value="ECO:0007669"/>
    <property type="project" value="UniProtKB-KW"/>
</dbReference>
<dbReference type="InterPro" id="IPR053138">
    <property type="entry name" value="N-alpha-Ac-DABA_deacetylase"/>
</dbReference>
<dbReference type="Proteomes" id="UP000789831">
    <property type="component" value="Unassembled WGS sequence"/>
</dbReference>
<keyword evidence="3" id="KW-0378">Hydrolase</keyword>